<dbReference type="SMART" id="SM00382">
    <property type="entry name" value="AAA"/>
    <property type="match status" value="1"/>
</dbReference>
<dbReference type="Gene3D" id="3.40.50.300">
    <property type="entry name" value="P-loop containing nucleotide triphosphate hydrolases"/>
    <property type="match status" value="1"/>
</dbReference>
<dbReference type="InterPro" id="IPR027417">
    <property type="entry name" value="P-loop_NTPase"/>
</dbReference>
<evidence type="ECO:0000256" key="2">
    <source>
        <dbReference type="ARBA" id="ARBA00005417"/>
    </source>
</evidence>
<evidence type="ECO:0000313" key="12">
    <source>
        <dbReference type="Proteomes" id="UP000256562"/>
    </source>
</evidence>
<proteinExistence type="inferred from homology"/>
<keyword evidence="4" id="KW-1003">Cell membrane</keyword>
<dbReference type="Proteomes" id="UP000256562">
    <property type="component" value="Unassembled WGS sequence"/>
</dbReference>
<keyword evidence="6" id="KW-0547">Nucleotide-binding</keyword>
<dbReference type="InterPro" id="IPR003593">
    <property type="entry name" value="AAA+_ATPase"/>
</dbReference>
<dbReference type="SUPFAM" id="SSF52540">
    <property type="entry name" value="P-loop containing nucleoside triphosphate hydrolases"/>
    <property type="match status" value="1"/>
</dbReference>
<dbReference type="PANTHER" id="PTHR43297">
    <property type="entry name" value="OLIGOPEPTIDE TRANSPORT ATP-BINDING PROTEIN APPD"/>
    <property type="match status" value="1"/>
</dbReference>
<keyword evidence="7 11" id="KW-0067">ATP-binding</keyword>
<dbReference type="OrthoDB" id="9802264at2"/>
<dbReference type="GO" id="GO:0005886">
    <property type="term" value="C:plasma membrane"/>
    <property type="evidence" value="ECO:0007669"/>
    <property type="project" value="UniProtKB-SubCell"/>
</dbReference>
<evidence type="ECO:0000256" key="5">
    <source>
        <dbReference type="ARBA" id="ARBA00022519"/>
    </source>
</evidence>
<comment type="similarity">
    <text evidence="2">Belongs to the ABC transporter superfamily.</text>
</comment>
<keyword evidence="5" id="KW-0997">Cell inner membrane</keyword>
<dbReference type="AlphaFoldDB" id="A0A3E0ILK6"/>
<comment type="caution">
    <text evidence="11">The sequence shown here is derived from an EMBL/GenBank/DDBJ whole genome shotgun (WGS) entry which is preliminary data.</text>
</comment>
<reference evidence="11 12" key="1">
    <citation type="journal article" date="2018" name="Vet. Microbiol.">
        <title>Characterisation of Staphylococcus felis isolated from cats using whole genome sequencing.</title>
        <authorList>
            <person name="Worthing K."/>
            <person name="Pang S."/>
            <person name="Trott D.J."/>
            <person name="Abraham S."/>
            <person name="Coombs G.W."/>
            <person name="Jordan D."/>
            <person name="McIntyre L."/>
            <person name="Davies M.R."/>
            <person name="Norris J."/>
        </authorList>
    </citation>
    <scope>NUCLEOTIDE SEQUENCE [LARGE SCALE GENOMIC DNA]</scope>
    <source>
        <strain evidence="11 12">F9</strain>
    </source>
</reference>
<evidence type="ECO:0000313" key="11">
    <source>
        <dbReference type="EMBL" id="REH90827.1"/>
    </source>
</evidence>
<evidence type="ECO:0000256" key="8">
    <source>
        <dbReference type="ARBA" id="ARBA00022967"/>
    </source>
</evidence>
<dbReference type="PROSITE" id="PS50893">
    <property type="entry name" value="ABC_TRANSPORTER_2"/>
    <property type="match status" value="1"/>
</dbReference>
<dbReference type="EMBL" id="QKXQ01000585">
    <property type="protein sequence ID" value="REH90827.1"/>
    <property type="molecule type" value="Genomic_DNA"/>
</dbReference>
<evidence type="ECO:0000259" key="10">
    <source>
        <dbReference type="PROSITE" id="PS50893"/>
    </source>
</evidence>
<keyword evidence="9" id="KW-0472">Membrane</keyword>
<evidence type="ECO:0000256" key="4">
    <source>
        <dbReference type="ARBA" id="ARBA00022475"/>
    </source>
</evidence>
<name>A0A3E0ILK6_9STAP</name>
<accession>A0A3E0ILK6</accession>
<dbReference type="Pfam" id="PF00005">
    <property type="entry name" value="ABC_tran"/>
    <property type="match status" value="1"/>
</dbReference>
<feature type="domain" description="ABC transporter" evidence="10">
    <location>
        <begin position="5"/>
        <end position="245"/>
    </location>
</feature>
<keyword evidence="3" id="KW-0813">Transport</keyword>
<protein>
    <submittedName>
        <fullName evidence="11">Peptide ABC transporter ATP-binding protein</fullName>
    </submittedName>
</protein>
<dbReference type="GO" id="GO:0005524">
    <property type="term" value="F:ATP binding"/>
    <property type="evidence" value="ECO:0007669"/>
    <property type="project" value="UniProtKB-KW"/>
</dbReference>
<evidence type="ECO:0000256" key="3">
    <source>
        <dbReference type="ARBA" id="ARBA00022448"/>
    </source>
</evidence>
<gene>
    <name evidence="11" type="ORF">DOS83_12100</name>
</gene>
<evidence type="ECO:0000256" key="7">
    <source>
        <dbReference type="ARBA" id="ARBA00022840"/>
    </source>
</evidence>
<dbReference type="PANTHER" id="PTHR43297:SF14">
    <property type="entry name" value="ATPASE AAA-TYPE CORE DOMAIN-CONTAINING PROTEIN"/>
    <property type="match status" value="1"/>
</dbReference>
<organism evidence="11 12">
    <name type="scientific">Staphylococcus felis</name>
    <dbReference type="NCBI Taxonomy" id="46127"/>
    <lineage>
        <taxon>Bacteria</taxon>
        <taxon>Bacillati</taxon>
        <taxon>Bacillota</taxon>
        <taxon>Bacilli</taxon>
        <taxon>Bacillales</taxon>
        <taxon>Staphylococcaceae</taxon>
        <taxon>Staphylococcus</taxon>
    </lineage>
</organism>
<dbReference type="InterPro" id="IPR050388">
    <property type="entry name" value="ABC_Ni/Peptide_Import"/>
</dbReference>
<dbReference type="InterPro" id="IPR003439">
    <property type="entry name" value="ABC_transporter-like_ATP-bd"/>
</dbReference>
<keyword evidence="8" id="KW-1278">Translocase</keyword>
<evidence type="ECO:0000256" key="6">
    <source>
        <dbReference type="ARBA" id="ARBA00022741"/>
    </source>
</evidence>
<evidence type="ECO:0000256" key="1">
    <source>
        <dbReference type="ARBA" id="ARBA00004202"/>
    </source>
</evidence>
<dbReference type="GO" id="GO:0016887">
    <property type="term" value="F:ATP hydrolysis activity"/>
    <property type="evidence" value="ECO:0007669"/>
    <property type="project" value="InterPro"/>
</dbReference>
<sequence length="258" mass="29403">MNKLLEIQDLTVRHVSHTLVDHIHLNLYEEKVNVLIGESGSGKSMTAKAILNAVPKGIDVTMDSMIFKGERVQSIQSHLGRNIGYISQDYTHSFNAHMTIGKQLIAIYRQHFNVSKAEAYQKVLRALKWVDLHHIDMMKRYRFSLSGGQLERVLIASVMMLNPSLIIADEPTASLDVVTGHHIMSLLQHLADAHGVTLFIITHNLSHVQRFSDYINVMREGRMIDQGTKAYFENNHVSAYTKQLFQRRSQLKRGDHHA</sequence>
<comment type="subcellular location">
    <subcellularLocation>
        <location evidence="1">Cell membrane</location>
        <topology evidence="1">Peripheral membrane protein</topology>
    </subcellularLocation>
</comment>
<evidence type="ECO:0000256" key="9">
    <source>
        <dbReference type="ARBA" id="ARBA00023136"/>
    </source>
</evidence>
<dbReference type="RefSeq" id="WP_116095212.1">
    <property type="nucleotide sequence ID" value="NZ_QKXQ01000585.1"/>
</dbReference>